<dbReference type="SUPFAM" id="SSF48295">
    <property type="entry name" value="TrpR-like"/>
    <property type="match status" value="1"/>
</dbReference>
<sequence length="250" mass="29372">MAHRKNISIEEKIEAIKYCIENNRNYIKTSEMFNVSYQQIYLWVKKYDISGVDSLEDHRGKQKLKLNDEDKQKLEVHKLQKEIELLKAENLLNRKFEATLPNEKWVTDVTEFKYGDGKKAYLSAILNLYDRSIISYVLSHRNDNPLVFKTLDLAIAYNPMVKGLLHSDRGYQYTSKTFKASMSRVGRCIDNGPMEGFWGSLKSESYYLKRFETFEELEANITEYINFYNIKILQKKLNSLSPLEYRAQAA</sequence>
<dbReference type="InterPro" id="IPR036397">
    <property type="entry name" value="RNaseH_sf"/>
</dbReference>
<evidence type="ECO:0000313" key="3">
    <source>
        <dbReference type="Proteomes" id="UP001279681"/>
    </source>
</evidence>
<dbReference type="PANTHER" id="PTHR46889:SF4">
    <property type="entry name" value="TRANSPOSASE INSO FOR INSERTION SEQUENCE ELEMENT IS911B-RELATED"/>
    <property type="match status" value="1"/>
</dbReference>
<dbReference type="InterPro" id="IPR012337">
    <property type="entry name" value="RNaseH-like_sf"/>
</dbReference>
<accession>A0ABU4WEX6</accession>
<dbReference type="Pfam" id="PF13333">
    <property type="entry name" value="rve_2"/>
    <property type="match status" value="1"/>
</dbReference>
<protein>
    <submittedName>
        <fullName evidence="2">IS3 family transposase</fullName>
    </submittedName>
</protein>
<dbReference type="Pfam" id="PF13518">
    <property type="entry name" value="HTH_28"/>
    <property type="match status" value="1"/>
</dbReference>
<dbReference type="InterPro" id="IPR010921">
    <property type="entry name" value="Trp_repressor/repl_initiator"/>
</dbReference>
<dbReference type="RefSeq" id="WP_320314397.1">
    <property type="nucleotide sequence ID" value="NZ_JAVIKH010000018.1"/>
</dbReference>
<dbReference type="PROSITE" id="PS50994">
    <property type="entry name" value="INTEGRASE"/>
    <property type="match status" value="1"/>
</dbReference>
<dbReference type="InterPro" id="IPR001584">
    <property type="entry name" value="Integrase_cat-core"/>
</dbReference>
<dbReference type="PANTHER" id="PTHR46889">
    <property type="entry name" value="TRANSPOSASE INSF FOR INSERTION SEQUENCE IS3B-RELATED"/>
    <property type="match status" value="1"/>
</dbReference>
<gene>
    <name evidence="2" type="ORF">RFV38_11125</name>
</gene>
<evidence type="ECO:0000313" key="2">
    <source>
        <dbReference type="EMBL" id="MDX8337043.1"/>
    </source>
</evidence>
<organism evidence="2 3">
    <name type="scientific">Candidatus Cetobacterium colombiensis</name>
    <dbReference type="NCBI Taxonomy" id="3073100"/>
    <lineage>
        <taxon>Bacteria</taxon>
        <taxon>Fusobacteriati</taxon>
        <taxon>Fusobacteriota</taxon>
        <taxon>Fusobacteriia</taxon>
        <taxon>Fusobacteriales</taxon>
        <taxon>Fusobacteriaceae</taxon>
        <taxon>Cetobacterium</taxon>
    </lineage>
</organism>
<dbReference type="InterPro" id="IPR050900">
    <property type="entry name" value="Transposase_IS3/IS150/IS904"/>
</dbReference>
<dbReference type="NCBIfam" id="NF033516">
    <property type="entry name" value="transpos_IS3"/>
    <property type="match status" value="1"/>
</dbReference>
<dbReference type="Gene3D" id="3.30.420.10">
    <property type="entry name" value="Ribonuclease H-like superfamily/Ribonuclease H"/>
    <property type="match status" value="1"/>
</dbReference>
<reference evidence="3" key="1">
    <citation type="submission" date="2023-07" db="EMBL/GenBank/DDBJ databases">
        <authorList>
            <person name="Colorado M.A."/>
            <person name="Villamil L.M."/>
            <person name="Melo J.F."/>
            <person name="Rodriguez J.A."/>
            <person name="Ruiz R.Y."/>
        </authorList>
    </citation>
    <scope>NUCLEOTIDE SEQUENCE [LARGE SCALE GENOMIC DNA]</scope>
    <source>
        <strain evidence="3">C33</strain>
    </source>
</reference>
<proteinExistence type="predicted"/>
<dbReference type="Proteomes" id="UP001279681">
    <property type="component" value="Unassembled WGS sequence"/>
</dbReference>
<dbReference type="Pfam" id="PF00665">
    <property type="entry name" value="rve"/>
    <property type="match status" value="1"/>
</dbReference>
<evidence type="ECO:0000259" key="1">
    <source>
        <dbReference type="PROSITE" id="PS50994"/>
    </source>
</evidence>
<dbReference type="InterPro" id="IPR055247">
    <property type="entry name" value="InsJ-like_HTH"/>
</dbReference>
<comment type="caution">
    <text evidence="2">The sequence shown here is derived from an EMBL/GenBank/DDBJ whole genome shotgun (WGS) entry which is preliminary data.</text>
</comment>
<dbReference type="InterPro" id="IPR048020">
    <property type="entry name" value="Transpos_IS3"/>
</dbReference>
<feature type="domain" description="Integrase catalytic" evidence="1">
    <location>
        <begin position="97"/>
        <end position="250"/>
    </location>
</feature>
<dbReference type="SUPFAM" id="SSF53098">
    <property type="entry name" value="Ribonuclease H-like"/>
    <property type="match status" value="1"/>
</dbReference>
<dbReference type="EMBL" id="JAVIKH010000018">
    <property type="protein sequence ID" value="MDX8337043.1"/>
    <property type="molecule type" value="Genomic_DNA"/>
</dbReference>
<keyword evidence="3" id="KW-1185">Reference proteome</keyword>
<name>A0ABU4WEX6_9FUSO</name>